<feature type="transmembrane region" description="Helical" evidence="9">
    <location>
        <begin position="115"/>
        <end position="135"/>
    </location>
</feature>
<evidence type="ECO:0000256" key="4">
    <source>
        <dbReference type="ARBA" id="ARBA00022553"/>
    </source>
</evidence>
<dbReference type="Pfam" id="PF00512">
    <property type="entry name" value="HisKA"/>
    <property type="match status" value="1"/>
</dbReference>
<feature type="transmembrane region" description="Helical" evidence="9">
    <location>
        <begin position="190"/>
        <end position="207"/>
    </location>
</feature>
<keyword evidence="7" id="KW-0902">Two-component regulatory system</keyword>
<dbReference type="PANTHER" id="PTHR43047">
    <property type="entry name" value="TWO-COMPONENT HISTIDINE PROTEIN KINASE"/>
    <property type="match status" value="1"/>
</dbReference>
<evidence type="ECO:0000256" key="6">
    <source>
        <dbReference type="ARBA" id="ARBA00022777"/>
    </source>
</evidence>
<feature type="compositionally biased region" description="Low complexity" evidence="8">
    <location>
        <begin position="1"/>
        <end position="17"/>
    </location>
</feature>
<dbReference type="EMBL" id="JAFBBU010000001">
    <property type="protein sequence ID" value="MBM7473434.1"/>
    <property type="molecule type" value="Genomic_DNA"/>
</dbReference>
<comment type="subcellular location">
    <subcellularLocation>
        <location evidence="2">Cell membrane</location>
    </subcellularLocation>
</comment>
<dbReference type="RefSeq" id="WP_205110915.1">
    <property type="nucleotide sequence ID" value="NZ_BAAAHT010000001.1"/>
</dbReference>
<evidence type="ECO:0000313" key="11">
    <source>
        <dbReference type="EMBL" id="MBM7473434.1"/>
    </source>
</evidence>
<dbReference type="InterPro" id="IPR004358">
    <property type="entry name" value="Sig_transdc_His_kin-like_C"/>
</dbReference>
<dbReference type="SMART" id="SM00388">
    <property type="entry name" value="HisKA"/>
    <property type="match status" value="1"/>
</dbReference>
<feature type="domain" description="Histidine kinase" evidence="10">
    <location>
        <begin position="393"/>
        <end position="609"/>
    </location>
</feature>
<dbReference type="SMART" id="SM00387">
    <property type="entry name" value="HATPase_c"/>
    <property type="match status" value="1"/>
</dbReference>
<sequence length="613" mass="65141">MTPAGAASAGEMSAGAALVREPLTDEAPAEPGAETRSGAPAGAPSTSARHSSTPDPGSTPSMGQRAAAADSRAASVGRAGLERAVFQSQLPFAAVALLLVCAEFFFQPTTLTDPFFFGGGTAIFVITAIAAVVPWGRYDRRWVMVLPIADMLAVAVLAHGTTDLAASALFAFPVIWLSTYFGAAGTTYSAAGSAALIWGGAILDGSTVTAANIPGLLVLPVTLAFIAAVTFLRSKRSAAQLALLRQQASLLEGAHRRARRQEQTLDAVLNSVEFGVVAFDREGRETLVNRAHQNLIKEFGQSAKSPEPPRMYQADRVSLVPDDLRPYRQAVLGNTYQDFIVWIGEPGGHRKALSISARQVIGSDGRNDGGVMVTRDVTSEVNAIQARDDLVASVSHELRTPLTSILGYLDLALDDETLSPMTSSNLKVASANADRLLALISDLFVAVSDSDHLLVMSFDECDVNEIVTQSIQAQQLLAQQRGISLSATASGPALLIADGFRLRQVVDNLLTNAIKYNKDNGLVRIDVQSRPNEVTITVSDTGIGLTEMEQSRLFERYFRAESVRQSSIHGSGLGMSISRDIVRRHGGDLTVSSTIGVGSEFVVRLPLEQLELA</sequence>
<protein>
    <recommendedName>
        <fullName evidence="3">histidine kinase</fullName>
        <ecNumber evidence="3">2.7.13.3</ecNumber>
    </recommendedName>
</protein>
<feature type="transmembrane region" description="Helical" evidence="9">
    <location>
        <begin position="90"/>
        <end position="109"/>
    </location>
</feature>
<evidence type="ECO:0000313" key="12">
    <source>
        <dbReference type="Proteomes" id="UP000776164"/>
    </source>
</evidence>
<feature type="compositionally biased region" description="Low complexity" evidence="8">
    <location>
        <begin position="37"/>
        <end position="48"/>
    </location>
</feature>
<dbReference type="PANTHER" id="PTHR43047:SF72">
    <property type="entry name" value="OSMOSENSING HISTIDINE PROTEIN KINASE SLN1"/>
    <property type="match status" value="1"/>
</dbReference>
<keyword evidence="6 11" id="KW-0418">Kinase</keyword>
<feature type="region of interest" description="Disordered" evidence="8">
    <location>
        <begin position="1"/>
        <end position="69"/>
    </location>
</feature>
<evidence type="ECO:0000256" key="9">
    <source>
        <dbReference type="SAM" id="Phobius"/>
    </source>
</evidence>
<dbReference type="InterPro" id="IPR003594">
    <property type="entry name" value="HATPase_dom"/>
</dbReference>
<dbReference type="Gene3D" id="1.10.287.130">
    <property type="match status" value="1"/>
</dbReference>
<evidence type="ECO:0000256" key="5">
    <source>
        <dbReference type="ARBA" id="ARBA00022679"/>
    </source>
</evidence>
<dbReference type="InterPro" id="IPR036097">
    <property type="entry name" value="HisK_dim/P_sf"/>
</dbReference>
<dbReference type="InterPro" id="IPR003661">
    <property type="entry name" value="HisK_dim/P_dom"/>
</dbReference>
<feature type="transmembrane region" description="Helical" evidence="9">
    <location>
        <begin position="213"/>
        <end position="232"/>
    </location>
</feature>
<gene>
    <name evidence="11" type="ORF">JOE66_003068</name>
</gene>
<dbReference type="Pfam" id="PF02518">
    <property type="entry name" value="HATPase_c"/>
    <property type="match status" value="1"/>
</dbReference>
<keyword evidence="9" id="KW-1133">Transmembrane helix</keyword>
<evidence type="ECO:0000256" key="3">
    <source>
        <dbReference type="ARBA" id="ARBA00012438"/>
    </source>
</evidence>
<keyword evidence="12" id="KW-1185">Reference proteome</keyword>
<dbReference type="CDD" id="cd00075">
    <property type="entry name" value="HATPase"/>
    <property type="match status" value="1"/>
</dbReference>
<evidence type="ECO:0000256" key="2">
    <source>
        <dbReference type="ARBA" id="ARBA00004236"/>
    </source>
</evidence>
<evidence type="ECO:0000256" key="8">
    <source>
        <dbReference type="SAM" id="MobiDB-lite"/>
    </source>
</evidence>
<feature type="compositionally biased region" description="Polar residues" evidence="8">
    <location>
        <begin position="49"/>
        <end position="62"/>
    </location>
</feature>
<keyword evidence="9" id="KW-0812">Transmembrane</keyword>
<comment type="catalytic activity">
    <reaction evidence="1">
        <text>ATP + protein L-histidine = ADP + protein N-phospho-L-histidine.</text>
        <dbReference type="EC" id="2.7.13.3"/>
    </reaction>
</comment>
<dbReference type="Gene3D" id="3.30.450.20">
    <property type="entry name" value="PAS domain"/>
    <property type="match status" value="1"/>
</dbReference>
<dbReference type="InterPro" id="IPR035965">
    <property type="entry name" value="PAS-like_dom_sf"/>
</dbReference>
<accession>A0ABS2L8W4</accession>
<proteinExistence type="predicted"/>
<evidence type="ECO:0000259" key="10">
    <source>
        <dbReference type="PROSITE" id="PS50109"/>
    </source>
</evidence>
<feature type="transmembrane region" description="Helical" evidence="9">
    <location>
        <begin position="142"/>
        <end position="158"/>
    </location>
</feature>
<dbReference type="Gene3D" id="3.30.565.10">
    <property type="entry name" value="Histidine kinase-like ATPase, C-terminal domain"/>
    <property type="match status" value="1"/>
</dbReference>
<dbReference type="SUPFAM" id="SSF55785">
    <property type="entry name" value="PYP-like sensor domain (PAS domain)"/>
    <property type="match status" value="1"/>
</dbReference>
<dbReference type="SUPFAM" id="SSF55874">
    <property type="entry name" value="ATPase domain of HSP90 chaperone/DNA topoisomerase II/histidine kinase"/>
    <property type="match status" value="1"/>
</dbReference>
<organism evidence="11 12">
    <name type="scientific">Subtercola frigoramans</name>
    <dbReference type="NCBI Taxonomy" id="120298"/>
    <lineage>
        <taxon>Bacteria</taxon>
        <taxon>Bacillati</taxon>
        <taxon>Actinomycetota</taxon>
        <taxon>Actinomycetes</taxon>
        <taxon>Micrococcales</taxon>
        <taxon>Microbacteriaceae</taxon>
        <taxon>Subtercola</taxon>
    </lineage>
</organism>
<keyword evidence="4" id="KW-0597">Phosphoprotein</keyword>
<keyword evidence="9" id="KW-0472">Membrane</keyword>
<dbReference type="InterPro" id="IPR005467">
    <property type="entry name" value="His_kinase_dom"/>
</dbReference>
<comment type="caution">
    <text evidence="11">The sequence shown here is derived from an EMBL/GenBank/DDBJ whole genome shotgun (WGS) entry which is preliminary data.</text>
</comment>
<evidence type="ECO:0000256" key="1">
    <source>
        <dbReference type="ARBA" id="ARBA00000085"/>
    </source>
</evidence>
<reference evidence="11 12" key="1">
    <citation type="submission" date="2021-01" db="EMBL/GenBank/DDBJ databases">
        <title>Sequencing the genomes of 1000 actinobacteria strains.</title>
        <authorList>
            <person name="Klenk H.-P."/>
        </authorList>
    </citation>
    <scope>NUCLEOTIDE SEQUENCE [LARGE SCALE GENOMIC DNA]</scope>
    <source>
        <strain evidence="11 12">DSM 13057</strain>
    </source>
</reference>
<dbReference type="PRINTS" id="PR00344">
    <property type="entry name" value="BCTRLSENSOR"/>
</dbReference>
<name>A0ABS2L8W4_9MICO</name>
<keyword evidence="5" id="KW-0808">Transferase</keyword>
<evidence type="ECO:0000256" key="7">
    <source>
        <dbReference type="ARBA" id="ARBA00023012"/>
    </source>
</evidence>
<dbReference type="GO" id="GO:0016301">
    <property type="term" value="F:kinase activity"/>
    <property type="evidence" value="ECO:0007669"/>
    <property type="project" value="UniProtKB-KW"/>
</dbReference>
<dbReference type="PROSITE" id="PS50109">
    <property type="entry name" value="HIS_KIN"/>
    <property type="match status" value="1"/>
</dbReference>
<dbReference type="SUPFAM" id="SSF47384">
    <property type="entry name" value="Homodimeric domain of signal transducing histidine kinase"/>
    <property type="match status" value="1"/>
</dbReference>
<dbReference type="EC" id="2.7.13.3" evidence="3"/>
<dbReference type="CDD" id="cd00082">
    <property type="entry name" value="HisKA"/>
    <property type="match status" value="1"/>
</dbReference>
<dbReference type="InterPro" id="IPR036890">
    <property type="entry name" value="HATPase_C_sf"/>
</dbReference>
<dbReference type="Proteomes" id="UP000776164">
    <property type="component" value="Unassembled WGS sequence"/>
</dbReference>